<dbReference type="AlphaFoldDB" id="A0A9Q1RMM0"/>
<keyword evidence="2" id="KW-1185">Reference proteome</keyword>
<dbReference type="EMBL" id="JAJAGQ010000005">
    <property type="protein sequence ID" value="KAJ8562866.1"/>
    <property type="molecule type" value="Genomic_DNA"/>
</dbReference>
<accession>A0A9Q1RMM0</accession>
<gene>
    <name evidence="1" type="ORF">K7X08_031318</name>
</gene>
<name>A0A9Q1RMM0_9SOLA</name>
<dbReference type="Proteomes" id="UP001152561">
    <property type="component" value="Unassembled WGS sequence"/>
</dbReference>
<reference evidence="2" key="1">
    <citation type="journal article" date="2023" name="Proc. Natl. Acad. Sci. U.S.A.">
        <title>Genomic and structural basis for evolution of tropane alkaloid biosynthesis.</title>
        <authorList>
            <person name="Wanga Y.-J."/>
            <person name="Taina T."/>
            <person name="Yua J.-Y."/>
            <person name="Lia J."/>
            <person name="Xua B."/>
            <person name="Chenc J."/>
            <person name="D'Auriad J.C."/>
            <person name="Huanga J.-P."/>
            <person name="Huanga S.-X."/>
        </authorList>
    </citation>
    <scope>NUCLEOTIDE SEQUENCE [LARGE SCALE GENOMIC DNA]</scope>
    <source>
        <strain evidence="2">cv. KIB-2019</strain>
    </source>
</reference>
<proteinExistence type="predicted"/>
<organism evidence="1 2">
    <name type="scientific">Anisodus acutangulus</name>
    <dbReference type="NCBI Taxonomy" id="402998"/>
    <lineage>
        <taxon>Eukaryota</taxon>
        <taxon>Viridiplantae</taxon>
        <taxon>Streptophyta</taxon>
        <taxon>Embryophyta</taxon>
        <taxon>Tracheophyta</taxon>
        <taxon>Spermatophyta</taxon>
        <taxon>Magnoliopsida</taxon>
        <taxon>eudicotyledons</taxon>
        <taxon>Gunneridae</taxon>
        <taxon>Pentapetalae</taxon>
        <taxon>asterids</taxon>
        <taxon>lamiids</taxon>
        <taxon>Solanales</taxon>
        <taxon>Solanaceae</taxon>
        <taxon>Solanoideae</taxon>
        <taxon>Hyoscyameae</taxon>
        <taxon>Anisodus</taxon>
    </lineage>
</organism>
<comment type="caution">
    <text evidence="1">The sequence shown here is derived from an EMBL/GenBank/DDBJ whole genome shotgun (WGS) entry which is preliminary data.</text>
</comment>
<protein>
    <submittedName>
        <fullName evidence="1">Uncharacterized protein</fullName>
    </submittedName>
</protein>
<sequence>MERRVLSAPVDLIQTKTTDRKRNATERNNEYKTQIGKRRADERDFKLHTLRKSMKKMCMTTTAISRSMTNWT</sequence>
<evidence type="ECO:0000313" key="1">
    <source>
        <dbReference type="EMBL" id="KAJ8562866.1"/>
    </source>
</evidence>
<evidence type="ECO:0000313" key="2">
    <source>
        <dbReference type="Proteomes" id="UP001152561"/>
    </source>
</evidence>